<proteinExistence type="predicted"/>
<organism evidence="3 4">
    <name type="scientific">Glonium stellatum</name>
    <dbReference type="NCBI Taxonomy" id="574774"/>
    <lineage>
        <taxon>Eukaryota</taxon>
        <taxon>Fungi</taxon>
        <taxon>Dikarya</taxon>
        <taxon>Ascomycota</taxon>
        <taxon>Pezizomycotina</taxon>
        <taxon>Dothideomycetes</taxon>
        <taxon>Pleosporomycetidae</taxon>
        <taxon>Gloniales</taxon>
        <taxon>Gloniaceae</taxon>
        <taxon>Glonium</taxon>
    </lineage>
</organism>
<feature type="coiled-coil region" evidence="1">
    <location>
        <begin position="124"/>
        <end position="194"/>
    </location>
</feature>
<name>A0A8E2F896_9PEZI</name>
<accession>A0A8E2F896</accession>
<protein>
    <submittedName>
        <fullName evidence="3">Uncharacterized protein</fullName>
    </submittedName>
</protein>
<evidence type="ECO:0000313" key="4">
    <source>
        <dbReference type="Proteomes" id="UP000250140"/>
    </source>
</evidence>
<gene>
    <name evidence="3" type="ORF">AOQ84DRAFT_164111</name>
</gene>
<evidence type="ECO:0000313" key="3">
    <source>
        <dbReference type="EMBL" id="OCL12128.1"/>
    </source>
</evidence>
<feature type="compositionally biased region" description="Low complexity" evidence="2">
    <location>
        <begin position="11"/>
        <end position="20"/>
    </location>
</feature>
<dbReference type="EMBL" id="KV748920">
    <property type="protein sequence ID" value="OCL12128.1"/>
    <property type="molecule type" value="Genomic_DNA"/>
</dbReference>
<feature type="coiled-coil region" evidence="1">
    <location>
        <begin position="49"/>
        <end position="76"/>
    </location>
</feature>
<dbReference type="AlphaFoldDB" id="A0A8E2F896"/>
<keyword evidence="1" id="KW-0175">Coiled coil</keyword>
<evidence type="ECO:0000256" key="2">
    <source>
        <dbReference type="SAM" id="MobiDB-lite"/>
    </source>
</evidence>
<feature type="compositionally biased region" description="Polar residues" evidence="2">
    <location>
        <begin position="27"/>
        <end position="39"/>
    </location>
</feature>
<sequence>MLLQASAKEGSQLSSSSLSTADDDDQVPSTNISDPSLNSFEEMMQNERVAELEKALAVARGEQKAMTDEIERLRNHETVYRDAMEGYKQQLSDEQVQRYSLHSTSGLKEFEQETDRRRSWGKERAELQEQIYELQGKVTELQSDILDRDAMWKVQWERERTDRIMERNQLAESLHAAEKEAQDRRKQLLDLKQSISALTRMDSQVTDSELAERMDQLYHRIREWVISNFRRSKLDFSNIRRETAEALEAIYPEYVKTQPSDKIGLYQAIVLSSVMKIFNEKVCVGLPEDGPLARVRELATYLQENQTLEFREWRRCTIRALEKGRARQVLNEQTQLLIRDITKEIQEIMANVSGVNPTEASQSSLVSILQAVVELQRIFLTQKAEYVTTLIVAQNGVAFDESRIEFVNIEDEDIMQGRIAFFVFPVLEKYGDESGENTSVRNVLFKARVFCQADIEI</sequence>
<dbReference type="OrthoDB" id="5328813at2759"/>
<feature type="region of interest" description="Disordered" evidence="2">
    <location>
        <begin position="1"/>
        <end position="42"/>
    </location>
</feature>
<dbReference type="Proteomes" id="UP000250140">
    <property type="component" value="Unassembled WGS sequence"/>
</dbReference>
<evidence type="ECO:0000256" key="1">
    <source>
        <dbReference type="SAM" id="Coils"/>
    </source>
</evidence>
<reference evidence="3 4" key="1">
    <citation type="journal article" date="2016" name="Nat. Commun.">
        <title>Ectomycorrhizal ecology is imprinted in the genome of the dominant symbiotic fungus Cenococcum geophilum.</title>
        <authorList>
            <consortium name="DOE Joint Genome Institute"/>
            <person name="Peter M."/>
            <person name="Kohler A."/>
            <person name="Ohm R.A."/>
            <person name="Kuo A."/>
            <person name="Krutzmann J."/>
            <person name="Morin E."/>
            <person name="Arend M."/>
            <person name="Barry K.W."/>
            <person name="Binder M."/>
            <person name="Choi C."/>
            <person name="Clum A."/>
            <person name="Copeland A."/>
            <person name="Grisel N."/>
            <person name="Haridas S."/>
            <person name="Kipfer T."/>
            <person name="LaButti K."/>
            <person name="Lindquist E."/>
            <person name="Lipzen A."/>
            <person name="Maire R."/>
            <person name="Meier B."/>
            <person name="Mihaltcheva S."/>
            <person name="Molinier V."/>
            <person name="Murat C."/>
            <person name="Poggeler S."/>
            <person name="Quandt C.A."/>
            <person name="Sperisen C."/>
            <person name="Tritt A."/>
            <person name="Tisserant E."/>
            <person name="Crous P.W."/>
            <person name="Henrissat B."/>
            <person name="Nehls U."/>
            <person name="Egli S."/>
            <person name="Spatafora J.W."/>
            <person name="Grigoriev I.V."/>
            <person name="Martin F.M."/>
        </authorList>
    </citation>
    <scope>NUCLEOTIDE SEQUENCE [LARGE SCALE GENOMIC DNA]</scope>
    <source>
        <strain evidence="3 4">CBS 207.34</strain>
    </source>
</reference>
<keyword evidence="4" id="KW-1185">Reference proteome</keyword>